<feature type="transmembrane region" description="Helical" evidence="1">
    <location>
        <begin position="162"/>
        <end position="179"/>
    </location>
</feature>
<dbReference type="EMBL" id="PVUE01000001">
    <property type="protein sequence ID" value="PRZ44368.1"/>
    <property type="molecule type" value="Genomic_DNA"/>
</dbReference>
<dbReference type="GO" id="GO:0016020">
    <property type="term" value="C:membrane"/>
    <property type="evidence" value="ECO:0007669"/>
    <property type="project" value="TreeGrafter"/>
</dbReference>
<evidence type="ECO:0000256" key="1">
    <source>
        <dbReference type="SAM" id="Phobius"/>
    </source>
</evidence>
<feature type="transmembrane region" description="Helical" evidence="1">
    <location>
        <begin position="48"/>
        <end position="69"/>
    </location>
</feature>
<name>A0A2T1A7Q2_9ACTN</name>
<keyword evidence="1" id="KW-0472">Membrane</keyword>
<feature type="transmembrane region" description="Helical" evidence="1">
    <location>
        <begin position="250"/>
        <end position="266"/>
    </location>
</feature>
<feature type="transmembrane region" description="Helical" evidence="1">
    <location>
        <begin position="90"/>
        <end position="109"/>
    </location>
</feature>
<feature type="transmembrane region" description="Helical" evidence="1">
    <location>
        <begin position="375"/>
        <end position="396"/>
    </location>
</feature>
<organism evidence="4 5">
    <name type="scientific">Antricoccus suffuscus</name>
    <dbReference type="NCBI Taxonomy" id="1629062"/>
    <lineage>
        <taxon>Bacteria</taxon>
        <taxon>Bacillati</taxon>
        <taxon>Actinomycetota</taxon>
        <taxon>Actinomycetes</taxon>
        <taxon>Geodermatophilales</taxon>
        <taxon>Antricoccaceae</taxon>
        <taxon>Antricoccus</taxon>
    </lineage>
</organism>
<dbReference type="AlphaFoldDB" id="A0A2T1A7Q2"/>
<dbReference type="GO" id="GO:0016747">
    <property type="term" value="F:acyltransferase activity, transferring groups other than amino-acyl groups"/>
    <property type="evidence" value="ECO:0007669"/>
    <property type="project" value="InterPro"/>
</dbReference>
<evidence type="ECO:0000259" key="3">
    <source>
        <dbReference type="Pfam" id="PF19040"/>
    </source>
</evidence>
<dbReference type="Pfam" id="PF19040">
    <property type="entry name" value="SGNH"/>
    <property type="match status" value="1"/>
</dbReference>
<feature type="transmembrane region" description="Helical" evidence="1">
    <location>
        <begin position="313"/>
        <end position="332"/>
    </location>
</feature>
<dbReference type="InterPro" id="IPR043968">
    <property type="entry name" value="SGNH"/>
</dbReference>
<comment type="caution">
    <text evidence="4">The sequence shown here is derived from an EMBL/GenBank/DDBJ whole genome shotgun (WGS) entry which is preliminary data.</text>
</comment>
<dbReference type="InterPro" id="IPR050879">
    <property type="entry name" value="Acyltransferase_3"/>
</dbReference>
<feature type="transmembrane region" description="Helical" evidence="1">
    <location>
        <begin position="186"/>
        <end position="207"/>
    </location>
</feature>
<dbReference type="PANTHER" id="PTHR23028:SF53">
    <property type="entry name" value="ACYL_TRANSF_3 DOMAIN-CONTAINING PROTEIN"/>
    <property type="match status" value="1"/>
</dbReference>
<feature type="transmembrane region" description="Helical" evidence="1">
    <location>
        <begin position="219"/>
        <end position="238"/>
    </location>
</feature>
<dbReference type="Proteomes" id="UP000237752">
    <property type="component" value="Unassembled WGS sequence"/>
</dbReference>
<keyword evidence="5" id="KW-1185">Reference proteome</keyword>
<dbReference type="PANTHER" id="PTHR23028">
    <property type="entry name" value="ACETYLTRANSFERASE"/>
    <property type="match status" value="1"/>
</dbReference>
<reference evidence="4 5" key="1">
    <citation type="submission" date="2018-03" db="EMBL/GenBank/DDBJ databases">
        <title>Genomic Encyclopedia of Archaeal and Bacterial Type Strains, Phase II (KMG-II): from individual species to whole genera.</title>
        <authorList>
            <person name="Goeker M."/>
        </authorList>
    </citation>
    <scope>NUCLEOTIDE SEQUENCE [LARGE SCALE GENOMIC DNA]</scope>
    <source>
        <strain evidence="4 5">DSM 100065</strain>
    </source>
</reference>
<feature type="transmembrane region" description="Helical" evidence="1">
    <location>
        <begin position="344"/>
        <end position="363"/>
    </location>
</feature>
<protein>
    <submittedName>
        <fullName evidence="4">Peptidoglycan/LPS O-acetylase OafA/YrhL</fullName>
    </submittedName>
</protein>
<evidence type="ECO:0000259" key="2">
    <source>
        <dbReference type="Pfam" id="PF01757"/>
    </source>
</evidence>
<dbReference type="GO" id="GO:0009103">
    <property type="term" value="P:lipopolysaccharide biosynthetic process"/>
    <property type="evidence" value="ECO:0007669"/>
    <property type="project" value="TreeGrafter"/>
</dbReference>
<dbReference type="InterPro" id="IPR002656">
    <property type="entry name" value="Acyl_transf_3_dom"/>
</dbReference>
<dbReference type="Pfam" id="PF01757">
    <property type="entry name" value="Acyl_transf_3"/>
    <property type="match status" value="1"/>
</dbReference>
<keyword evidence="1" id="KW-1133">Transmembrane helix</keyword>
<accession>A0A2T1A7Q2</accession>
<evidence type="ECO:0000313" key="5">
    <source>
        <dbReference type="Proteomes" id="UP000237752"/>
    </source>
</evidence>
<feature type="transmembrane region" description="Helical" evidence="1">
    <location>
        <begin position="272"/>
        <end position="292"/>
    </location>
</feature>
<feature type="domain" description="Acyltransferase 3" evidence="2">
    <location>
        <begin position="24"/>
        <end position="355"/>
    </location>
</feature>
<gene>
    <name evidence="4" type="ORF">CLV47_101494</name>
</gene>
<sequence length="697" mass="76217">MVKRSSTVSGADALTTHNKRARKDIQALRAVAVVAVVLYHLWPSRLTGGFVGVDVFFVVSGFLITSHLVAKPPARIVDLATFWGRRIRRLLAPAFVVIVVTLVLVRVFLPSTLWRGNAHDATASMLYYQNWHLIGDAVDYLGGETARSPFQHFWSLSVEEQYYIAWPVLIGLAIVFCRRRGSTRQIVGVLAVGFVVASFVYGLTASYTSPAVAYFSTFARAWELGIGSVLACVAPIASKWLRPHERGRSFALWVSLGALAASFVLIDSDDVFPGWVATVPTVATALIILVEAPEKARLTGLFSARPVQFIGDVSYALYLWHWPLIVVTPFVLSHGPSWWEKCGVIAVSVALAWVSTTFIEAPLRRNRLLERRTRYSFVLAAGLSLVVVAASVIVVLQTDQMERKTATDVVAQIAKSPDCFGAAAMDPGNKCPAHQPLVTSPVYAKSDMSPVITDCLNWPPFESFQSCTYGTQSRPIKRIALFGNSHAGHWLPAFEALATARGWQIQTFVIGVCQPVDDVVKFADGMAGMSAGELANKCKKVVDNALNEIEKGHFDLVVMSDLDRKPQASVEDYAKTMAALATPSRRLMVIRDTPAPLDPKNEPPDCVATNPDNYDDACAGTRSAWIGYDPLADAAKKLDSPNVTTVDLNQYLCGPVRCPAVIGGVIVYADYNHMSTTFARTLAPYLLPYVEPLLIRK</sequence>
<feature type="transmembrane region" description="Helical" evidence="1">
    <location>
        <begin position="26"/>
        <end position="42"/>
    </location>
</feature>
<feature type="domain" description="SGNH" evidence="3">
    <location>
        <begin position="463"/>
        <end position="687"/>
    </location>
</feature>
<proteinExistence type="predicted"/>
<keyword evidence="1" id="KW-0812">Transmembrane</keyword>
<evidence type="ECO:0000313" key="4">
    <source>
        <dbReference type="EMBL" id="PRZ44368.1"/>
    </source>
</evidence>